<dbReference type="EMBL" id="FODE01000058">
    <property type="protein sequence ID" value="SEO27868.1"/>
    <property type="molecule type" value="Genomic_DNA"/>
</dbReference>
<protein>
    <submittedName>
        <fullName evidence="1">Calcineurin-like phosphoesterase superfamily protein</fullName>
    </submittedName>
</protein>
<dbReference type="AlphaFoldDB" id="A0A1H8NEI2"/>
<dbReference type="SUPFAM" id="SSF56300">
    <property type="entry name" value="Metallo-dependent phosphatases"/>
    <property type="match status" value="1"/>
</dbReference>
<proteinExistence type="predicted"/>
<dbReference type="RefSeq" id="WP_090617373.1">
    <property type="nucleotide sequence ID" value="NZ_CP067124.1"/>
</dbReference>
<organism evidence="1 2">
    <name type="scientific">Paracoccus alcaliphilus</name>
    <dbReference type="NCBI Taxonomy" id="34002"/>
    <lineage>
        <taxon>Bacteria</taxon>
        <taxon>Pseudomonadati</taxon>
        <taxon>Pseudomonadota</taxon>
        <taxon>Alphaproteobacteria</taxon>
        <taxon>Rhodobacterales</taxon>
        <taxon>Paracoccaceae</taxon>
        <taxon>Paracoccus</taxon>
    </lineage>
</organism>
<dbReference type="STRING" id="34002.SAMN04489859_10583"/>
<dbReference type="InterPro" id="IPR029052">
    <property type="entry name" value="Metallo-depent_PP-like"/>
</dbReference>
<accession>A0A1H8NEI2</accession>
<name>A0A1H8NEI2_9RHOB</name>
<gene>
    <name evidence="1" type="ORF">SAMN04489859_10583</name>
</gene>
<evidence type="ECO:0000313" key="2">
    <source>
        <dbReference type="Proteomes" id="UP000199054"/>
    </source>
</evidence>
<dbReference type="Proteomes" id="UP000199054">
    <property type="component" value="Unassembled WGS sequence"/>
</dbReference>
<keyword evidence="2" id="KW-1185">Reference proteome</keyword>
<sequence>MTTWFSADSHFGHANIITFCNRPCADVEAMDTHILAQYRARVGPEDDFWILGDFAISKVQGGHRREIAEIFQKIPGRKHLILGNHDKAWVRALGWNSIRDTADVTVEGQRLFLFHYPMITFPGARHGALQLFGHVHDNWQGSRNSVNVGVDVWDFRPVSLPEIKERAAKLPVNAHWNEVEPGCAFPTATCCFCLAELDPQLPSGHAIRRGARIVIDETGETIALSGGLSDTMAEGDRICPQCIGGHLSVAEFTLPEGCRYDEQLNIARPVDAKG</sequence>
<reference evidence="1 2" key="1">
    <citation type="submission" date="2016-10" db="EMBL/GenBank/DDBJ databases">
        <authorList>
            <person name="de Groot N.N."/>
        </authorList>
    </citation>
    <scope>NUCLEOTIDE SEQUENCE [LARGE SCALE GENOMIC DNA]</scope>
    <source>
        <strain evidence="1 2">DSM 8512</strain>
    </source>
</reference>
<evidence type="ECO:0000313" key="1">
    <source>
        <dbReference type="EMBL" id="SEO27868.1"/>
    </source>
</evidence>
<dbReference type="Gene3D" id="3.60.21.10">
    <property type="match status" value="1"/>
</dbReference>
<dbReference type="OrthoDB" id="5380073at2"/>